<evidence type="ECO:0000313" key="1">
    <source>
        <dbReference type="EMBL" id="ART30784.1"/>
    </source>
</evidence>
<keyword evidence="1" id="KW-0496">Mitochondrion</keyword>
<accession>A0A1Y0B077</accession>
<geneLocation type="mitochondrion" evidence="1"/>
<protein>
    <submittedName>
        <fullName evidence="1">Uncharacterized protein</fullName>
    </submittedName>
</protein>
<sequence length="54" mass="6135">MLELGKNNEIVTDSALRQELALVMPKIYSLLRSLAVSSDTETRLPDPRLRSYTE</sequence>
<gene>
    <name evidence="1" type="ORF">AEK19_MT0528</name>
</gene>
<reference evidence="1" key="1">
    <citation type="submission" date="2017-03" db="EMBL/GenBank/DDBJ databases">
        <title>The mitochondrial genome of the carnivorous plant Utricularia reniformis (Lentibulariaceae): structure, comparative analysis and evolutionary landmarks.</title>
        <authorList>
            <person name="Silva S.R."/>
            <person name="Alvarenga D.O."/>
            <person name="Michael T.P."/>
            <person name="Miranda V.F.O."/>
            <person name="Varani A.M."/>
        </authorList>
    </citation>
    <scope>NUCLEOTIDE SEQUENCE</scope>
</reference>
<proteinExistence type="predicted"/>
<dbReference type="AlphaFoldDB" id="A0A1Y0B077"/>
<name>A0A1Y0B077_9LAMI</name>
<dbReference type="EMBL" id="KY774314">
    <property type="protein sequence ID" value="ART30784.1"/>
    <property type="molecule type" value="Genomic_DNA"/>
</dbReference>
<organism evidence="1">
    <name type="scientific">Utricularia reniformis</name>
    <dbReference type="NCBI Taxonomy" id="192314"/>
    <lineage>
        <taxon>Eukaryota</taxon>
        <taxon>Viridiplantae</taxon>
        <taxon>Streptophyta</taxon>
        <taxon>Embryophyta</taxon>
        <taxon>Tracheophyta</taxon>
        <taxon>Spermatophyta</taxon>
        <taxon>Magnoliopsida</taxon>
        <taxon>eudicotyledons</taxon>
        <taxon>Gunneridae</taxon>
        <taxon>Pentapetalae</taxon>
        <taxon>asterids</taxon>
        <taxon>lamiids</taxon>
        <taxon>Lamiales</taxon>
        <taxon>Lentibulariaceae</taxon>
        <taxon>Utricularia</taxon>
    </lineage>
</organism>